<dbReference type="RefSeq" id="WP_107643839.1">
    <property type="nucleotide sequence ID" value="NZ_PZHR01000001.1"/>
</dbReference>
<comment type="caution">
    <text evidence="3">The sequence shown here is derived from an EMBL/GenBank/DDBJ whole genome shotgun (WGS) entry which is preliminary data.</text>
</comment>
<protein>
    <submittedName>
        <fullName evidence="3">Amidase</fullName>
    </submittedName>
</protein>
<dbReference type="PANTHER" id="PTHR33734:SF22">
    <property type="entry name" value="MEMBRANE-BOUND LYTIC MUREIN TRANSGLYCOSYLASE D"/>
    <property type="match status" value="1"/>
</dbReference>
<dbReference type="SUPFAM" id="SSF55846">
    <property type="entry name" value="N-acetylmuramoyl-L-alanine amidase-like"/>
    <property type="match status" value="1"/>
</dbReference>
<evidence type="ECO:0000313" key="3">
    <source>
        <dbReference type="EMBL" id="PTK61016.1"/>
    </source>
</evidence>
<dbReference type="Gene3D" id="3.10.350.10">
    <property type="entry name" value="LysM domain"/>
    <property type="match status" value="3"/>
</dbReference>
<keyword evidence="1" id="KW-0732">Signal</keyword>
<dbReference type="CDD" id="cd06583">
    <property type="entry name" value="PGRP"/>
    <property type="match status" value="1"/>
</dbReference>
<evidence type="ECO:0000256" key="1">
    <source>
        <dbReference type="SAM" id="SignalP"/>
    </source>
</evidence>
<dbReference type="OrthoDB" id="9816557at2"/>
<name>A0A2T4SEC3_9STAP</name>
<gene>
    <name evidence="3" type="ORF">BUZ61_00355</name>
</gene>
<evidence type="ECO:0000259" key="2">
    <source>
        <dbReference type="PROSITE" id="PS51782"/>
    </source>
</evidence>
<feature type="domain" description="LysM" evidence="2">
    <location>
        <begin position="348"/>
        <end position="391"/>
    </location>
</feature>
<sequence length="437" mass="48943">MKFRFGVSLLLVSSLLLSQTAMAAQDNNEQNTDKSNKQNREDTSKAIDYEEAQKMSPQQLKNALTPEDLKLHNKVAEHNSTEMRSFAANRAYQDVNTYIANNNIKPAKIVQDTRINNLPQYSYKSGKYIGVVIHETANPNSTIDGEVNYMYNNYNSAFVHAYASSDKIIQTAPSQYLAWGAGANANPYFYQIELTRSNTFDEFAKSVNNQAYLTAKMLKANGLQPSLADNNQGTGTIISHNAVSQYWGGTNHTDPIGYFSQWGYDMNQFYSLVQKHYKSLSGDDSDDAITGSTYKVTKGDTLYSISRRSGVSIDNIKKWNNLSSNNLTVGQVLKLKNPETPSDSITGDTHKVVEGDTLYNISKRSKVSVDNIKKWNNLKSNHISKGQTLYLVKTHTVKKGDTLYSIAKKQWTSVEKIKKDNKLTSNSLKIGQILKIK</sequence>
<dbReference type="EMBL" id="PZHR01000001">
    <property type="protein sequence ID" value="PTK61016.1"/>
    <property type="molecule type" value="Genomic_DNA"/>
</dbReference>
<proteinExistence type="predicted"/>
<dbReference type="CDD" id="cd00118">
    <property type="entry name" value="LysM"/>
    <property type="match status" value="3"/>
</dbReference>
<dbReference type="AlphaFoldDB" id="A0A2T4SEC3"/>
<dbReference type="SMART" id="SM00644">
    <property type="entry name" value="Ami_2"/>
    <property type="match status" value="1"/>
</dbReference>
<reference evidence="3 4" key="1">
    <citation type="journal article" date="2016" name="Front. Microbiol.">
        <title>Comprehensive Phylogenetic Analysis of Bovine Non-aureus Staphylococci Species Based on Whole-Genome Sequencing.</title>
        <authorList>
            <person name="Naushad S."/>
            <person name="Barkema H.W."/>
            <person name="Luby C."/>
            <person name="Condas L.A."/>
            <person name="Nobrega D.B."/>
            <person name="Carson D.A."/>
            <person name="De Buck J."/>
        </authorList>
    </citation>
    <scope>NUCLEOTIDE SEQUENCE [LARGE SCALE GENOMIC DNA]</scope>
    <source>
        <strain evidence="3 4">SNUC 4337</strain>
    </source>
</reference>
<feature type="signal peptide" evidence="1">
    <location>
        <begin position="1"/>
        <end position="23"/>
    </location>
</feature>
<organism evidence="3 4">
    <name type="scientific">Staphylococcus nepalensis</name>
    <dbReference type="NCBI Taxonomy" id="214473"/>
    <lineage>
        <taxon>Bacteria</taxon>
        <taxon>Bacillati</taxon>
        <taxon>Bacillota</taxon>
        <taxon>Bacilli</taxon>
        <taxon>Bacillales</taxon>
        <taxon>Staphylococcaceae</taxon>
        <taxon>Staphylococcus</taxon>
    </lineage>
</organism>
<dbReference type="InterPro" id="IPR036779">
    <property type="entry name" value="LysM_dom_sf"/>
</dbReference>
<dbReference type="Pfam" id="PF01476">
    <property type="entry name" value="LysM"/>
    <property type="match status" value="3"/>
</dbReference>
<dbReference type="InterPro" id="IPR002502">
    <property type="entry name" value="Amidase_domain"/>
</dbReference>
<dbReference type="SMART" id="SM00257">
    <property type="entry name" value="LysM"/>
    <property type="match status" value="3"/>
</dbReference>
<dbReference type="Pfam" id="PF01510">
    <property type="entry name" value="Amidase_2"/>
    <property type="match status" value="1"/>
</dbReference>
<feature type="chain" id="PRO_5015766498" evidence="1">
    <location>
        <begin position="24"/>
        <end position="437"/>
    </location>
</feature>
<dbReference type="PANTHER" id="PTHR33734">
    <property type="entry name" value="LYSM DOMAIN-CONTAINING GPI-ANCHORED PROTEIN 2"/>
    <property type="match status" value="1"/>
</dbReference>
<dbReference type="InterPro" id="IPR036505">
    <property type="entry name" value="Amidase/PGRP_sf"/>
</dbReference>
<dbReference type="PROSITE" id="PS51782">
    <property type="entry name" value="LYSM"/>
    <property type="match status" value="3"/>
</dbReference>
<feature type="domain" description="LysM" evidence="2">
    <location>
        <begin position="393"/>
        <end position="436"/>
    </location>
</feature>
<dbReference type="GO" id="GO:0008745">
    <property type="term" value="F:N-acetylmuramoyl-L-alanine amidase activity"/>
    <property type="evidence" value="ECO:0007669"/>
    <property type="project" value="InterPro"/>
</dbReference>
<dbReference type="Proteomes" id="UP000240400">
    <property type="component" value="Unassembled WGS sequence"/>
</dbReference>
<dbReference type="Gene3D" id="3.40.80.10">
    <property type="entry name" value="Peptidoglycan recognition protein-like"/>
    <property type="match status" value="1"/>
</dbReference>
<dbReference type="SUPFAM" id="SSF54106">
    <property type="entry name" value="LysM domain"/>
    <property type="match status" value="3"/>
</dbReference>
<feature type="domain" description="LysM" evidence="2">
    <location>
        <begin position="292"/>
        <end position="335"/>
    </location>
</feature>
<evidence type="ECO:0000313" key="4">
    <source>
        <dbReference type="Proteomes" id="UP000240400"/>
    </source>
</evidence>
<dbReference type="GO" id="GO:0009253">
    <property type="term" value="P:peptidoglycan catabolic process"/>
    <property type="evidence" value="ECO:0007669"/>
    <property type="project" value="InterPro"/>
</dbReference>
<dbReference type="InterPro" id="IPR018392">
    <property type="entry name" value="LysM"/>
</dbReference>
<accession>A0A2T4SEC3</accession>